<evidence type="ECO:0000259" key="12">
    <source>
        <dbReference type="PROSITE" id="PS51384"/>
    </source>
</evidence>
<evidence type="ECO:0000256" key="8">
    <source>
        <dbReference type="ARBA" id="ARBA00023065"/>
    </source>
</evidence>
<organism evidence="13 14">
    <name type="scientific">Cudoniella acicularis</name>
    <dbReference type="NCBI Taxonomy" id="354080"/>
    <lineage>
        <taxon>Eukaryota</taxon>
        <taxon>Fungi</taxon>
        <taxon>Dikarya</taxon>
        <taxon>Ascomycota</taxon>
        <taxon>Pezizomycotina</taxon>
        <taxon>Leotiomycetes</taxon>
        <taxon>Helotiales</taxon>
        <taxon>Tricladiaceae</taxon>
        <taxon>Cudoniella</taxon>
    </lineage>
</organism>
<evidence type="ECO:0000313" key="13">
    <source>
        <dbReference type="EMBL" id="KAF4625786.1"/>
    </source>
</evidence>
<dbReference type="AlphaFoldDB" id="A0A8H4RAJ4"/>
<feature type="transmembrane region" description="Helical" evidence="11">
    <location>
        <begin position="32"/>
        <end position="54"/>
    </location>
</feature>
<dbReference type="CDD" id="cd06186">
    <property type="entry name" value="NOX_Duox_like_FAD_NADP"/>
    <property type="match status" value="1"/>
</dbReference>
<reference evidence="13 14" key="1">
    <citation type="submission" date="2020-03" db="EMBL/GenBank/DDBJ databases">
        <title>Draft Genome Sequence of Cudoniella acicularis.</title>
        <authorList>
            <person name="Buettner E."/>
            <person name="Kellner H."/>
        </authorList>
    </citation>
    <scope>NUCLEOTIDE SEQUENCE [LARGE SCALE GENOMIC DNA]</scope>
    <source>
        <strain evidence="13 14">DSM 108380</strain>
    </source>
</reference>
<comment type="similarity">
    <text evidence="2">Belongs to the ferric reductase (FRE) family.</text>
</comment>
<dbReference type="InterPro" id="IPR039261">
    <property type="entry name" value="FNR_nucleotide-bd"/>
</dbReference>
<feature type="region of interest" description="Disordered" evidence="10">
    <location>
        <begin position="415"/>
        <end position="461"/>
    </location>
</feature>
<keyword evidence="7" id="KW-0560">Oxidoreductase</keyword>
<dbReference type="GO" id="GO:0000293">
    <property type="term" value="F:ferric-chelate reductase activity"/>
    <property type="evidence" value="ECO:0007669"/>
    <property type="project" value="UniProtKB-ARBA"/>
</dbReference>
<protein>
    <recommendedName>
        <fullName evidence="12">FAD-binding FR-type domain-containing protein</fullName>
    </recommendedName>
</protein>
<dbReference type="GO" id="GO:0006826">
    <property type="term" value="P:iron ion transport"/>
    <property type="evidence" value="ECO:0007669"/>
    <property type="project" value="TreeGrafter"/>
</dbReference>
<evidence type="ECO:0000256" key="6">
    <source>
        <dbReference type="ARBA" id="ARBA00022989"/>
    </source>
</evidence>
<dbReference type="Pfam" id="PF08030">
    <property type="entry name" value="NAD_binding_6"/>
    <property type="match status" value="1"/>
</dbReference>
<evidence type="ECO:0000256" key="5">
    <source>
        <dbReference type="ARBA" id="ARBA00022982"/>
    </source>
</evidence>
<keyword evidence="14" id="KW-1185">Reference proteome</keyword>
<evidence type="ECO:0000256" key="7">
    <source>
        <dbReference type="ARBA" id="ARBA00023002"/>
    </source>
</evidence>
<dbReference type="Gene3D" id="3.40.50.80">
    <property type="entry name" value="Nucleotide-binding domain of ferredoxin-NADP reductase (FNR) module"/>
    <property type="match status" value="1"/>
</dbReference>
<evidence type="ECO:0000256" key="9">
    <source>
        <dbReference type="ARBA" id="ARBA00023136"/>
    </source>
</evidence>
<name>A0A8H4RAJ4_9HELO</name>
<dbReference type="GO" id="GO:0015677">
    <property type="term" value="P:copper ion import"/>
    <property type="evidence" value="ECO:0007669"/>
    <property type="project" value="TreeGrafter"/>
</dbReference>
<proteinExistence type="inferred from homology"/>
<dbReference type="EMBL" id="JAAMPI010001294">
    <property type="protein sequence ID" value="KAF4625786.1"/>
    <property type="molecule type" value="Genomic_DNA"/>
</dbReference>
<dbReference type="SUPFAM" id="SSF52343">
    <property type="entry name" value="Ferredoxin reductase-like, C-terminal NADP-linked domain"/>
    <property type="match status" value="1"/>
</dbReference>
<dbReference type="InterPro" id="IPR017927">
    <property type="entry name" value="FAD-bd_FR_type"/>
</dbReference>
<dbReference type="InterPro" id="IPR013130">
    <property type="entry name" value="Fe3_Rdtase_TM_dom"/>
</dbReference>
<sequence>MANSTAATSAARAKQAIAKALQQRNNENSVKFFATGMVGLMLIFIISHFCRVLYMRFRSKSSGNRTLKALIGPLGVFSLEGAFVNVDYSTLNGWAKRLGWVAAGNIALVTFLALKNTPLAFLTAYSYERLNVLHRIGGYATVFWSILHAVVYIVAEAKGRDYSSLQEEAQIMGIVAGFSMLIILVTALLLRKLQYEVFYIIHIIMFILILITVGMHRPNPSTKTVYIMVFSAAIWVADRLVRFLKISYFTFGNSATITPLPHGGTRIILRKSPKNARAGSHCFLWIPGVRATETHPFTITSTKPLELVVKAHDGFTRDLHAAALSAPGQVFKASIDGPYSTVPDFSTFNKIVFIAGGSGASYTFGVALELLRKPGQLKCAIEFIWVVKDKEMTTWFGHELTMLYASPLVNLRIHSTQSSSSEKPTSIPSPTPSSPISPTSPKSAISSFQARTIPSRSDSTASSYQTLEKRFEGMVFLPEATLPIKTGRPDVAGIIKGVVDGANGGDRIAVAACGPDEMMRVVRRTAASNMKPDGPALELFCEQFGW</sequence>
<keyword evidence="8" id="KW-0406">Ion transport</keyword>
<feature type="transmembrane region" description="Helical" evidence="11">
    <location>
        <begin position="197"/>
        <end position="218"/>
    </location>
</feature>
<evidence type="ECO:0000313" key="14">
    <source>
        <dbReference type="Proteomes" id="UP000566819"/>
    </source>
</evidence>
<feature type="transmembrane region" description="Helical" evidence="11">
    <location>
        <begin position="170"/>
        <end position="190"/>
    </location>
</feature>
<dbReference type="GO" id="GO:0005886">
    <property type="term" value="C:plasma membrane"/>
    <property type="evidence" value="ECO:0007669"/>
    <property type="project" value="TreeGrafter"/>
</dbReference>
<feature type="compositionally biased region" description="Polar residues" evidence="10">
    <location>
        <begin position="448"/>
        <end position="461"/>
    </location>
</feature>
<keyword evidence="3" id="KW-0813">Transport</keyword>
<feature type="compositionally biased region" description="Low complexity" evidence="10">
    <location>
        <begin position="436"/>
        <end position="447"/>
    </location>
</feature>
<evidence type="ECO:0000256" key="11">
    <source>
        <dbReference type="SAM" id="Phobius"/>
    </source>
</evidence>
<feature type="transmembrane region" description="Helical" evidence="11">
    <location>
        <begin position="66"/>
        <end position="86"/>
    </location>
</feature>
<feature type="transmembrane region" description="Helical" evidence="11">
    <location>
        <begin position="136"/>
        <end position="155"/>
    </location>
</feature>
<accession>A0A8H4RAJ4</accession>
<dbReference type="SFLD" id="SFLDS00052">
    <property type="entry name" value="Ferric_Reductase_Domain"/>
    <property type="match status" value="1"/>
</dbReference>
<dbReference type="SFLD" id="SFLDG01168">
    <property type="entry name" value="Ferric_reductase_subgroup_(FRE"/>
    <property type="match status" value="1"/>
</dbReference>
<keyword evidence="9 11" id="KW-0472">Membrane</keyword>
<evidence type="ECO:0000256" key="1">
    <source>
        <dbReference type="ARBA" id="ARBA00004141"/>
    </source>
</evidence>
<dbReference type="Pfam" id="PF01794">
    <property type="entry name" value="Ferric_reduct"/>
    <property type="match status" value="1"/>
</dbReference>
<dbReference type="PROSITE" id="PS51384">
    <property type="entry name" value="FAD_FR"/>
    <property type="match status" value="1"/>
</dbReference>
<keyword evidence="6 11" id="KW-1133">Transmembrane helix</keyword>
<dbReference type="InterPro" id="IPR051410">
    <property type="entry name" value="Ferric/Cupric_Reductase"/>
</dbReference>
<keyword evidence="4 11" id="KW-0812">Transmembrane</keyword>
<evidence type="ECO:0000256" key="2">
    <source>
        <dbReference type="ARBA" id="ARBA00006278"/>
    </source>
</evidence>
<dbReference type="InterPro" id="IPR013112">
    <property type="entry name" value="FAD-bd_8"/>
</dbReference>
<dbReference type="Pfam" id="PF08022">
    <property type="entry name" value="FAD_binding_8"/>
    <property type="match status" value="1"/>
</dbReference>
<evidence type="ECO:0000256" key="10">
    <source>
        <dbReference type="SAM" id="MobiDB-lite"/>
    </source>
</evidence>
<dbReference type="PANTHER" id="PTHR32361">
    <property type="entry name" value="FERRIC/CUPRIC REDUCTASE TRANSMEMBRANE COMPONENT"/>
    <property type="match status" value="1"/>
</dbReference>
<keyword evidence="5" id="KW-0249">Electron transport</keyword>
<dbReference type="Proteomes" id="UP000566819">
    <property type="component" value="Unassembled WGS sequence"/>
</dbReference>
<feature type="domain" description="FAD-binding FR-type" evidence="12">
    <location>
        <begin position="233"/>
        <end position="345"/>
    </location>
</feature>
<evidence type="ECO:0000256" key="4">
    <source>
        <dbReference type="ARBA" id="ARBA00022692"/>
    </source>
</evidence>
<gene>
    <name evidence="13" type="ORF">G7Y89_g12377</name>
</gene>
<dbReference type="InterPro" id="IPR013121">
    <property type="entry name" value="Fe_red_NAD-bd_6"/>
</dbReference>
<comment type="subcellular location">
    <subcellularLocation>
        <location evidence="1">Membrane</location>
        <topology evidence="1">Multi-pass membrane protein</topology>
    </subcellularLocation>
</comment>
<feature type="compositionally biased region" description="Low complexity" evidence="10">
    <location>
        <begin position="415"/>
        <end position="426"/>
    </location>
</feature>
<comment type="caution">
    <text evidence="13">The sequence shown here is derived from an EMBL/GenBank/DDBJ whole genome shotgun (WGS) entry which is preliminary data.</text>
</comment>
<feature type="transmembrane region" description="Helical" evidence="11">
    <location>
        <begin position="98"/>
        <end position="115"/>
    </location>
</feature>
<dbReference type="OrthoDB" id="10006946at2759"/>
<dbReference type="GO" id="GO:0006879">
    <property type="term" value="P:intracellular iron ion homeostasis"/>
    <property type="evidence" value="ECO:0007669"/>
    <property type="project" value="TreeGrafter"/>
</dbReference>
<evidence type="ECO:0000256" key="3">
    <source>
        <dbReference type="ARBA" id="ARBA00022448"/>
    </source>
</evidence>